<organism evidence="8">
    <name type="scientific">marine metagenome</name>
    <dbReference type="NCBI Taxonomy" id="408172"/>
    <lineage>
        <taxon>unclassified sequences</taxon>
        <taxon>metagenomes</taxon>
        <taxon>ecological metagenomes</taxon>
    </lineage>
</organism>
<evidence type="ECO:0000259" key="7">
    <source>
        <dbReference type="PROSITE" id="PS51349"/>
    </source>
</evidence>
<dbReference type="Gene3D" id="3.20.20.70">
    <property type="entry name" value="Aldolase class I"/>
    <property type="match status" value="1"/>
</dbReference>
<keyword evidence="2" id="KW-0285">Flavoprotein</keyword>
<dbReference type="GO" id="GO:0016491">
    <property type="term" value="F:oxidoreductase activity"/>
    <property type="evidence" value="ECO:0007669"/>
    <property type="project" value="UniProtKB-KW"/>
</dbReference>
<comment type="cofactor">
    <cofactor evidence="1">
        <name>FMN</name>
        <dbReference type="ChEBI" id="CHEBI:58210"/>
    </cofactor>
</comment>
<dbReference type="SUPFAM" id="SSF51395">
    <property type="entry name" value="FMN-linked oxidoreductases"/>
    <property type="match status" value="1"/>
</dbReference>
<dbReference type="EMBL" id="UINC01020913">
    <property type="protein sequence ID" value="SVA87355.1"/>
    <property type="molecule type" value="Genomic_DNA"/>
</dbReference>
<dbReference type="PANTHER" id="PTHR10578:SF107">
    <property type="entry name" value="2-HYDROXYACID OXIDASE 1"/>
    <property type="match status" value="1"/>
</dbReference>
<dbReference type="AlphaFoldDB" id="A0A381ZDI4"/>
<evidence type="ECO:0000256" key="2">
    <source>
        <dbReference type="ARBA" id="ARBA00022630"/>
    </source>
</evidence>
<proteinExistence type="inferred from homology"/>
<dbReference type="CDD" id="cd02809">
    <property type="entry name" value="alpha_hydroxyacid_oxid_FMN"/>
    <property type="match status" value="1"/>
</dbReference>
<dbReference type="InterPro" id="IPR012133">
    <property type="entry name" value="Alpha-hydoxy_acid_DH_FMN"/>
</dbReference>
<keyword evidence="4" id="KW-0560">Oxidoreductase</keyword>
<dbReference type="InterPro" id="IPR037396">
    <property type="entry name" value="FMN_HAD"/>
</dbReference>
<name>A0A381ZDI4_9ZZZZ</name>
<gene>
    <name evidence="8" type="ORF">METZ01_LOCUS140209</name>
</gene>
<keyword evidence="3" id="KW-0288">FMN</keyword>
<dbReference type="InterPro" id="IPR013785">
    <property type="entry name" value="Aldolase_TIM"/>
</dbReference>
<feature type="non-terminal residue" evidence="8">
    <location>
        <position position="253"/>
    </location>
</feature>
<feature type="region of interest" description="Disordered" evidence="6">
    <location>
        <begin position="185"/>
        <end position="207"/>
    </location>
</feature>
<protein>
    <recommendedName>
        <fullName evidence="7">FMN hydroxy acid dehydrogenase domain-containing protein</fullName>
    </recommendedName>
</protein>
<sequence>MIKRSTYLMESEVTTKRPINLFEYERLAKSLMPKTEWDFVEGGATDEITINRTREVFDSIMLRPRMLVDVDQRDLSTNVLGQTIDFPVMLSPAGHHIRAHPDAEIATVKAANAMNVGMILSSGSSVVMEDVARAATRRIWFQQYFYRDREITELMAHRAEDLGFSALCITLDASIRSKRERNLRNNYAIPPSPNYEGMTNDGNFNPSSDDAPLNFSGMVSPKVTWDEFDWLASKTDLPLIAKGVMTGEDAKLA</sequence>
<dbReference type="Pfam" id="PF01070">
    <property type="entry name" value="FMN_dh"/>
    <property type="match status" value="1"/>
</dbReference>
<dbReference type="InterPro" id="IPR000262">
    <property type="entry name" value="FMN-dep_DH"/>
</dbReference>
<feature type="domain" description="FMN hydroxy acid dehydrogenase" evidence="7">
    <location>
        <begin position="13"/>
        <end position="253"/>
    </location>
</feature>
<evidence type="ECO:0000256" key="1">
    <source>
        <dbReference type="ARBA" id="ARBA00001917"/>
    </source>
</evidence>
<accession>A0A381ZDI4</accession>
<evidence type="ECO:0000256" key="5">
    <source>
        <dbReference type="ARBA" id="ARBA00024042"/>
    </source>
</evidence>
<comment type="similarity">
    <text evidence="5">Belongs to the FMN-dependent alpha-hydroxy acid dehydrogenase family.</text>
</comment>
<reference evidence="8" key="1">
    <citation type="submission" date="2018-05" db="EMBL/GenBank/DDBJ databases">
        <authorList>
            <person name="Lanie J.A."/>
            <person name="Ng W.-L."/>
            <person name="Kazmierczak K.M."/>
            <person name="Andrzejewski T.M."/>
            <person name="Davidsen T.M."/>
            <person name="Wayne K.J."/>
            <person name="Tettelin H."/>
            <person name="Glass J.I."/>
            <person name="Rusch D."/>
            <person name="Podicherti R."/>
            <person name="Tsui H.-C.T."/>
            <person name="Winkler M.E."/>
        </authorList>
    </citation>
    <scope>NUCLEOTIDE SEQUENCE</scope>
</reference>
<dbReference type="PANTHER" id="PTHR10578">
    <property type="entry name" value="S -2-HYDROXY-ACID OXIDASE-RELATED"/>
    <property type="match status" value="1"/>
</dbReference>
<evidence type="ECO:0000256" key="4">
    <source>
        <dbReference type="ARBA" id="ARBA00023002"/>
    </source>
</evidence>
<evidence type="ECO:0000256" key="3">
    <source>
        <dbReference type="ARBA" id="ARBA00022643"/>
    </source>
</evidence>
<dbReference type="GO" id="GO:0010181">
    <property type="term" value="F:FMN binding"/>
    <property type="evidence" value="ECO:0007669"/>
    <property type="project" value="InterPro"/>
</dbReference>
<evidence type="ECO:0000313" key="8">
    <source>
        <dbReference type="EMBL" id="SVA87355.1"/>
    </source>
</evidence>
<evidence type="ECO:0000256" key="6">
    <source>
        <dbReference type="SAM" id="MobiDB-lite"/>
    </source>
</evidence>
<dbReference type="PROSITE" id="PS51349">
    <property type="entry name" value="FMN_HYDROXY_ACID_DH_2"/>
    <property type="match status" value="1"/>
</dbReference>